<dbReference type="PRINTS" id="PR00081">
    <property type="entry name" value="GDHRDH"/>
</dbReference>
<dbReference type="GO" id="GO:0032787">
    <property type="term" value="P:monocarboxylic acid metabolic process"/>
    <property type="evidence" value="ECO:0007669"/>
    <property type="project" value="UniProtKB-ARBA"/>
</dbReference>
<dbReference type="InterPro" id="IPR020904">
    <property type="entry name" value="Sc_DH/Rdtase_CS"/>
</dbReference>
<organism evidence="3 4">
    <name type="scientific">Bordetella genomosp. 8</name>
    <dbReference type="NCBI Taxonomy" id="1416806"/>
    <lineage>
        <taxon>Bacteria</taxon>
        <taxon>Pseudomonadati</taxon>
        <taxon>Pseudomonadota</taxon>
        <taxon>Betaproteobacteria</taxon>
        <taxon>Burkholderiales</taxon>
        <taxon>Alcaligenaceae</taxon>
        <taxon>Bordetella</taxon>
    </lineage>
</organism>
<gene>
    <name evidence="3" type="ORF">CAL12_13930</name>
</gene>
<dbReference type="InterPro" id="IPR036291">
    <property type="entry name" value="NAD(P)-bd_dom_sf"/>
</dbReference>
<evidence type="ECO:0000313" key="3">
    <source>
        <dbReference type="EMBL" id="ARP84532.1"/>
    </source>
</evidence>
<dbReference type="PRINTS" id="PR00080">
    <property type="entry name" value="SDRFAMILY"/>
</dbReference>
<name>A0A1W6YTV9_9BORD</name>
<dbReference type="FunFam" id="3.40.50.720:FF:000173">
    <property type="entry name" value="3-oxoacyl-[acyl-carrier protein] reductase"/>
    <property type="match status" value="1"/>
</dbReference>
<dbReference type="KEGG" id="bgv:CAL12_13930"/>
<dbReference type="OrthoDB" id="8665216at2"/>
<dbReference type="AlphaFoldDB" id="A0A1W6YTV9"/>
<protein>
    <submittedName>
        <fullName evidence="3">Short-chain dehydrogenase</fullName>
    </submittedName>
</protein>
<dbReference type="Gene3D" id="3.40.50.720">
    <property type="entry name" value="NAD(P)-binding Rossmann-like Domain"/>
    <property type="match status" value="1"/>
</dbReference>
<dbReference type="PANTHER" id="PTHR42879:SF2">
    <property type="entry name" value="3-OXOACYL-[ACYL-CARRIER-PROTEIN] REDUCTASE FABG"/>
    <property type="match status" value="1"/>
</dbReference>
<dbReference type="PROSITE" id="PS00061">
    <property type="entry name" value="ADH_SHORT"/>
    <property type="match status" value="1"/>
</dbReference>
<dbReference type="InterPro" id="IPR050259">
    <property type="entry name" value="SDR"/>
</dbReference>
<evidence type="ECO:0000256" key="1">
    <source>
        <dbReference type="ARBA" id="ARBA00006484"/>
    </source>
</evidence>
<keyword evidence="4" id="KW-1185">Reference proteome</keyword>
<dbReference type="EMBL" id="CP021108">
    <property type="protein sequence ID" value="ARP84532.1"/>
    <property type="molecule type" value="Genomic_DNA"/>
</dbReference>
<dbReference type="SUPFAM" id="SSF51735">
    <property type="entry name" value="NAD(P)-binding Rossmann-fold domains"/>
    <property type="match status" value="1"/>
</dbReference>
<keyword evidence="2" id="KW-0560">Oxidoreductase</keyword>
<dbReference type="Pfam" id="PF13561">
    <property type="entry name" value="adh_short_C2"/>
    <property type="match status" value="1"/>
</dbReference>
<reference evidence="3 4" key="1">
    <citation type="submission" date="2017-05" db="EMBL/GenBank/DDBJ databases">
        <title>Complete and WGS of Bordetella genogroups.</title>
        <authorList>
            <person name="Spilker T."/>
            <person name="LiPuma J."/>
        </authorList>
    </citation>
    <scope>NUCLEOTIDE SEQUENCE [LARGE SCALE GENOMIC DNA]</scope>
    <source>
        <strain evidence="3 4">AU19157</strain>
    </source>
</reference>
<dbReference type="Proteomes" id="UP000194151">
    <property type="component" value="Chromosome"/>
</dbReference>
<dbReference type="PANTHER" id="PTHR42879">
    <property type="entry name" value="3-OXOACYL-(ACYL-CARRIER-PROTEIN) REDUCTASE"/>
    <property type="match status" value="1"/>
</dbReference>
<evidence type="ECO:0000313" key="4">
    <source>
        <dbReference type="Proteomes" id="UP000194151"/>
    </source>
</evidence>
<sequence length="247" mass="25602">MKQAKETVRDVLVTGGSQGIGRAVVRRLLAEGARVINFDLRAPPETLPGETHVAVDLGDAAATRQAVAELAAVTPVLRLVNNAGIVRPAPLQDATPEDLAAVSALNLQAPLLLLQGLLPGMRAARFGRVVNIASRAALGKAERSVYAATKAGLLGMTRTWALEMGAYGVTVNAIGPGPIATELFTRVNPPGAPATQRIIDNIPVRRMGQPEDVAHAVASLLDDRAGFITGQVLYVCGGMTVGLGQAA</sequence>
<comment type="similarity">
    <text evidence="1">Belongs to the short-chain dehydrogenases/reductases (SDR) family.</text>
</comment>
<dbReference type="InterPro" id="IPR002347">
    <property type="entry name" value="SDR_fam"/>
</dbReference>
<evidence type="ECO:0000256" key="2">
    <source>
        <dbReference type="ARBA" id="ARBA00023002"/>
    </source>
</evidence>
<accession>A0A1W6YTV9</accession>
<dbReference type="STRING" id="1416806.CAL12_13930"/>
<proteinExistence type="inferred from homology"/>
<dbReference type="GO" id="GO:0016491">
    <property type="term" value="F:oxidoreductase activity"/>
    <property type="evidence" value="ECO:0007669"/>
    <property type="project" value="UniProtKB-KW"/>
</dbReference>